<dbReference type="EMBL" id="JAJTJA010000002">
    <property type="protein sequence ID" value="KAH8703884.1"/>
    <property type="molecule type" value="Genomic_DNA"/>
</dbReference>
<reference evidence="1" key="1">
    <citation type="submission" date="2021-12" db="EMBL/GenBank/DDBJ databases">
        <title>Convergent genome expansion in fungi linked to evolution of root-endophyte symbiosis.</title>
        <authorList>
            <consortium name="DOE Joint Genome Institute"/>
            <person name="Ke Y.-H."/>
            <person name="Bonito G."/>
            <person name="Liao H.-L."/>
            <person name="Looney B."/>
            <person name="Rojas-Flechas A."/>
            <person name="Nash J."/>
            <person name="Hameed K."/>
            <person name="Schadt C."/>
            <person name="Martin F."/>
            <person name="Crous P.W."/>
            <person name="Miettinen O."/>
            <person name="Magnuson J.K."/>
            <person name="Labbe J."/>
            <person name="Jacobson D."/>
            <person name="Doktycz M.J."/>
            <person name="Veneault-Fourrey C."/>
            <person name="Kuo A."/>
            <person name="Mondo S."/>
            <person name="Calhoun S."/>
            <person name="Riley R."/>
            <person name="Ohm R."/>
            <person name="LaButti K."/>
            <person name="Andreopoulos B."/>
            <person name="Pangilinan J."/>
            <person name="Nolan M."/>
            <person name="Tritt A."/>
            <person name="Clum A."/>
            <person name="Lipzen A."/>
            <person name="Daum C."/>
            <person name="Barry K."/>
            <person name="Grigoriev I.V."/>
            <person name="Vilgalys R."/>
        </authorList>
    </citation>
    <scope>NUCLEOTIDE SEQUENCE</scope>
    <source>
        <strain evidence="1">PMI_201</strain>
    </source>
</reference>
<organism evidence="1 2">
    <name type="scientific">Talaromyces proteolyticus</name>
    <dbReference type="NCBI Taxonomy" id="1131652"/>
    <lineage>
        <taxon>Eukaryota</taxon>
        <taxon>Fungi</taxon>
        <taxon>Dikarya</taxon>
        <taxon>Ascomycota</taxon>
        <taxon>Pezizomycotina</taxon>
        <taxon>Eurotiomycetes</taxon>
        <taxon>Eurotiomycetidae</taxon>
        <taxon>Eurotiales</taxon>
        <taxon>Trichocomaceae</taxon>
        <taxon>Talaromyces</taxon>
        <taxon>Talaromyces sect. Bacilispori</taxon>
    </lineage>
</organism>
<accession>A0AAD4L3E2</accession>
<dbReference type="GeneID" id="70251928"/>
<dbReference type="AlphaFoldDB" id="A0AAD4L3E2"/>
<name>A0AAD4L3E2_9EURO</name>
<evidence type="ECO:0000313" key="1">
    <source>
        <dbReference type="EMBL" id="KAH8703884.1"/>
    </source>
</evidence>
<comment type="caution">
    <text evidence="1">The sequence shown here is derived from an EMBL/GenBank/DDBJ whole genome shotgun (WGS) entry which is preliminary data.</text>
</comment>
<dbReference type="Proteomes" id="UP001201262">
    <property type="component" value="Unassembled WGS sequence"/>
</dbReference>
<proteinExistence type="predicted"/>
<sequence>MDLSLNISGAGPLSQIGLHILNFDTAVHLASGAVGWWKSRNRSMSLIESISASKASIVCASNFNTVSYRERRRQVGLVRGLAVQQDDLCAIPGSIEQTAVSNDSGIDCMRAMTTGLLCFYHVQKVTAILAEIIPFGMLHPDHDDEVPVFEGPLLSSLRDWVISVAAEEDCNTYRNHLLQLVSSAQDALIGAEVVHAEHFNNSTDDSNHILGVLRWMVTPLHKRNETRYPTRSFHVWRIAVVMSELGFDISASLELIFSSFQYKHFLSDTENSSRYSDVALVTTSVGETDPWMFQRVHTDFLRLRPQVVSIRSIPHILFSRIAMNDADVTPEELVEMWNISFDFAKKAVGVPSLKRGGNVELPVARDLELVRENHKHLIGIWSTHMSRILRPAMELYIPASFGDPSWSHTELLAYFQRQRNGDPAASEDREVRRNVHKLSAILLGSIYGACVQSLIPMRDADGEASPSDSLQLAFTPENIISDKLFQWTASLGLALSGLLESSRWTGLLLELATGIEHTQPLNEQPSAGLLGRRLNITPSHDGIFQESHLRVSDIFGVQANGVFAVSDFVVRPSTNADSALKFHVGIGRILNLPIDGSGYLRTSQINPAGMELPLNPSPQLEILSRQCGAASIQDAFRIDAEPDWNVNAQTICFGVRRAGILISILNISQVLERLYNRTVSCTCGEPQMAVTVPLSERWQEVTVYQFLRPSYPGGSKLAAYIRDEDKIIVNVEGDDMKRIFIVGTLQCRKFAVCKDCIHCAYNSIRNKDKKESAALIVG</sequence>
<protein>
    <submittedName>
        <fullName evidence="1">Uncharacterized protein</fullName>
    </submittedName>
</protein>
<evidence type="ECO:0000313" key="2">
    <source>
        <dbReference type="Proteomes" id="UP001201262"/>
    </source>
</evidence>
<keyword evidence="2" id="KW-1185">Reference proteome</keyword>
<dbReference type="RefSeq" id="XP_046076902.1">
    <property type="nucleotide sequence ID" value="XM_046221641.1"/>
</dbReference>
<gene>
    <name evidence="1" type="ORF">BGW36DRAFT_444432</name>
</gene>